<dbReference type="EMBL" id="CP049989">
    <property type="protein sequence ID" value="QIM51611.1"/>
    <property type="molecule type" value="Genomic_DNA"/>
</dbReference>
<protein>
    <submittedName>
        <fullName evidence="1">Uncharacterized protein</fullName>
    </submittedName>
</protein>
<sequence length="79" mass="8682">MTCEACQEAENNPLTGLINAGCKGCAARSLAKSPDYCESVRIKDFSPAYRKALQTTFGEDRAKGHEMVKEWAERLKGAQ</sequence>
<dbReference type="Proteomes" id="UP000503162">
    <property type="component" value="Chromosome"/>
</dbReference>
<name>A0A6G8IES0_9BURK</name>
<accession>A0A6G8IES0</accession>
<evidence type="ECO:0000313" key="2">
    <source>
        <dbReference type="Proteomes" id="UP000503162"/>
    </source>
</evidence>
<proteinExistence type="predicted"/>
<evidence type="ECO:0000313" key="1">
    <source>
        <dbReference type="EMBL" id="QIM51611.1"/>
    </source>
</evidence>
<dbReference type="AlphaFoldDB" id="A0A6G8IES0"/>
<dbReference type="RefSeq" id="WP_166225630.1">
    <property type="nucleotide sequence ID" value="NZ_CP049989.1"/>
</dbReference>
<reference evidence="1 2" key="1">
    <citation type="submission" date="2020-03" db="EMBL/GenBank/DDBJ databases">
        <title>Hydrogenophaga sp. nov. isolated from cyanobacterial mat.</title>
        <authorList>
            <person name="Thorat V."/>
            <person name="Kirdat K."/>
            <person name="Tiwarekar B."/>
            <person name="Costa E.D."/>
            <person name="Yadav A."/>
        </authorList>
    </citation>
    <scope>NUCLEOTIDE SEQUENCE [LARGE SCALE GENOMIC DNA]</scope>
    <source>
        <strain evidence="1 2">BA0156</strain>
    </source>
</reference>
<dbReference type="KEGG" id="hcz:G9Q37_05395"/>
<keyword evidence="2" id="KW-1185">Reference proteome</keyword>
<organism evidence="1 2">
    <name type="scientific">Hydrogenophaga crocea</name>
    <dbReference type="NCBI Taxonomy" id="2716225"/>
    <lineage>
        <taxon>Bacteria</taxon>
        <taxon>Pseudomonadati</taxon>
        <taxon>Pseudomonadota</taxon>
        <taxon>Betaproteobacteria</taxon>
        <taxon>Burkholderiales</taxon>
        <taxon>Comamonadaceae</taxon>
        <taxon>Hydrogenophaga</taxon>
    </lineage>
</organism>
<gene>
    <name evidence="1" type="ORF">G9Q37_05395</name>
</gene>